<keyword evidence="2" id="KW-1185">Reference proteome</keyword>
<dbReference type="EnsemblPlants" id="QL09p044539:mrna">
    <property type="protein sequence ID" value="QL09p044539:mrna"/>
    <property type="gene ID" value="QL09p044539"/>
</dbReference>
<organism evidence="1 2">
    <name type="scientific">Quercus lobata</name>
    <name type="common">Valley oak</name>
    <dbReference type="NCBI Taxonomy" id="97700"/>
    <lineage>
        <taxon>Eukaryota</taxon>
        <taxon>Viridiplantae</taxon>
        <taxon>Streptophyta</taxon>
        <taxon>Embryophyta</taxon>
        <taxon>Tracheophyta</taxon>
        <taxon>Spermatophyta</taxon>
        <taxon>Magnoliopsida</taxon>
        <taxon>eudicotyledons</taxon>
        <taxon>Gunneridae</taxon>
        <taxon>Pentapetalae</taxon>
        <taxon>rosids</taxon>
        <taxon>fabids</taxon>
        <taxon>Fagales</taxon>
        <taxon>Fagaceae</taxon>
        <taxon>Quercus</taxon>
    </lineage>
</organism>
<reference evidence="1" key="2">
    <citation type="submission" date="2021-01" db="UniProtKB">
        <authorList>
            <consortium name="EnsemblPlants"/>
        </authorList>
    </citation>
    <scope>IDENTIFICATION</scope>
</reference>
<accession>A0A7N2MLK4</accession>
<dbReference type="Proteomes" id="UP000594261">
    <property type="component" value="Chromosome 9"/>
</dbReference>
<dbReference type="EMBL" id="LRBV02000009">
    <property type="status" value="NOT_ANNOTATED_CDS"/>
    <property type="molecule type" value="Genomic_DNA"/>
</dbReference>
<dbReference type="AlphaFoldDB" id="A0A7N2MLK4"/>
<reference evidence="1 2" key="1">
    <citation type="journal article" date="2016" name="G3 (Bethesda)">
        <title>First Draft Assembly and Annotation of the Genome of a California Endemic Oak Quercus lobata Nee (Fagaceae).</title>
        <authorList>
            <person name="Sork V.L."/>
            <person name="Fitz-Gibbon S.T."/>
            <person name="Puiu D."/>
            <person name="Crepeau M."/>
            <person name="Gugger P.F."/>
            <person name="Sherman R."/>
            <person name="Stevens K."/>
            <person name="Langley C.H."/>
            <person name="Pellegrini M."/>
            <person name="Salzberg S.L."/>
        </authorList>
    </citation>
    <scope>NUCLEOTIDE SEQUENCE [LARGE SCALE GENOMIC DNA]</scope>
    <source>
        <strain evidence="1 2">cv. SW786</strain>
    </source>
</reference>
<sequence length="255" mass="28449">MNAGDMLNTCKSDESGVYSGGRLEKFVKLWPISWQPHDADADSNNFNNAFGQSVRGNQQVPVQEPRPGLVHLQVPQREEPKWEPNIKVDLTKFQQSYDENSLSDLMSGSIYGLASHAPPLLQPVGSQKDMAVNEPKLMSSIYLYPSAVHDDSDLSSNLNKNDHTLIGNPTEDALFMREFSLLDADFVSYPYQKVENLGFGGSVFEKSNVKDSTSENLNFPIKSHEKNQLESVIGEDVNETIHSHVQSSQKCVIVY</sequence>
<protein>
    <submittedName>
        <fullName evidence="1">Uncharacterized protein</fullName>
    </submittedName>
</protein>
<evidence type="ECO:0000313" key="2">
    <source>
        <dbReference type="Proteomes" id="UP000594261"/>
    </source>
</evidence>
<dbReference type="InParanoid" id="A0A7N2MLK4"/>
<proteinExistence type="predicted"/>
<name>A0A7N2MLK4_QUELO</name>
<evidence type="ECO:0000313" key="1">
    <source>
        <dbReference type="EnsemblPlants" id="QL09p044539:mrna"/>
    </source>
</evidence>
<dbReference type="Gramene" id="QL09p044539:mrna">
    <property type="protein sequence ID" value="QL09p044539:mrna"/>
    <property type="gene ID" value="QL09p044539"/>
</dbReference>